<comment type="caution">
    <text evidence="2">The sequence shown here is derived from an EMBL/GenBank/DDBJ whole genome shotgun (WGS) entry which is preliminary data.</text>
</comment>
<dbReference type="EMBL" id="JAEAOA010000943">
    <property type="protein sequence ID" value="KAK3589681.1"/>
    <property type="molecule type" value="Genomic_DNA"/>
</dbReference>
<keyword evidence="1" id="KW-0472">Membrane</keyword>
<reference evidence="2" key="3">
    <citation type="submission" date="2023-05" db="EMBL/GenBank/DDBJ databases">
        <authorList>
            <person name="Smith C.H."/>
        </authorList>
    </citation>
    <scope>NUCLEOTIDE SEQUENCE</scope>
    <source>
        <strain evidence="2">CHS0354</strain>
        <tissue evidence="2">Mantle</tissue>
    </source>
</reference>
<evidence type="ECO:0000313" key="2">
    <source>
        <dbReference type="EMBL" id="KAK3589681.1"/>
    </source>
</evidence>
<gene>
    <name evidence="2" type="ORF">CHS0354_015187</name>
</gene>
<feature type="transmembrane region" description="Helical" evidence="1">
    <location>
        <begin position="70"/>
        <end position="93"/>
    </location>
</feature>
<reference evidence="2" key="2">
    <citation type="journal article" date="2021" name="Genome Biol. Evol.">
        <title>Developing a high-quality reference genome for a parasitic bivalve with doubly uniparental inheritance (Bivalvia: Unionida).</title>
        <authorList>
            <person name="Smith C.H."/>
        </authorList>
    </citation>
    <scope>NUCLEOTIDE SEQUENCE</scope>
    <source>
        <strain evidence="2">CHS0354</strain>
        <tissue evidence="2">Mantle</tissue>
    </source>
</reference>
<proteinExistence type="predicted"/>
<organism evidence="2 3">
    <name type="scientific">Potamilus streckersoni</name>
    <dbReference type="NCBI Taxonomy" id="2493646"/>
    <lineage>
        <taxon>Eukaryota</taxon>
        <taxon>Metazoa</taxon>
        <taxon>Spiralia</taxon>
        <taxon>Lophotrochozoa</taxon>
        <taxon>Mollusca</taxon>
        <taxon>Bivalvia</taxon>
        <taxon>Autobranchia</taxon>
        <taxon>Heteroconchia</taxon>
        <taxon>Palaeoheterodonta</taxon>
        <taxon>Unionida</taxon>
        <taxon>Unionoidea</taxon>
        <taxon>Unionidae</taxon>
        <taxon>Ambleminae</taxon>
        <taxon>Lampsilini</taxon>
        <taxon>Potamilus</taxon>
    </lineage>
</organism>
<reference evidence="2" key="1">
    <citation type="journal article" date="2021" name="Genome Biol. Evol.">
        <title>A High-Quality Reference Genome for a Parasitic Bivalve with Doubly Uniparental Inheritance (Bivalvia: Unionida).</title>
        <authorList>
            <person name="Smith C.H."/>
        </authorList>
    </citation>
    <scope>NUCLEOTIDE SEQUENCE</scope>
    <source>
        <strain evidence="2">CHS0354</strain>
    </source>
</reference>
<sequence length="152" mass="16277">MSEKQATIIAKCSGPPLTLLLRCQIAMVNMSPIVSNWTYDYLMKNGFLLNLTDLPPKICEPMIRSVNDKLLYVSVVLFGGISVVLAFLVAMIGGTLVQVLSVVGMANQITGSVLSAFGGPLTGLFLLGAIFPFANAKAISNWIGFLSHVSNR</sequence>
<keyword evidence="1" id="KW-0812">Transmembrane</keyword>
<accession>A0AAE0VTP5</accession>
<evidence type="ECO:0000313" key="3">
    <source>
        <dbReference type="Proteomes" id="UP001195483"/>
    </source>
</evidence>
<keyword evidence="1" id="KW-1133">Transmembrane helix</keyword>
<feature type="transmembrane region" description="Helical" evidence="1">
    <location>
        <begin position="113"/>
        <end position="134"/>
    </location>
</feature>
<name>A0AAE0VTP5_9BIVA</name>
<protein>
    <submittedName>
        <fullName evidence="2">Uncharacterized protein</fullName>
    </submittedName>
</protein>
<keyword evidence="3" id="KW-1185">Reference proteome</keyword>
<dbReference type="Proteomes" id="UP001195483">
    <property type="component" value="Unassembled WGS sequence"/>
</dbReference>
<dbReference type="AlphaFoldDB" id="A0AAE0VTP5"/>
<evidence type="ECO:0000256" key="1">
    <source>
        <dbReference type="SAM" id="Phobius"/>
    </source>
</evidence>